<evidence type="ECO:0000256" key="9">
    <source>
        <dbReference type="ARBA" id="ARBA00043049"/>
    </source>
</evidence>
<evidence type="ECO:0000256" key="7">
    <source>
        <dbReference type="ARBA" id="ARBA00041803"/>
    </source>
</evidence>
<feature type="domain" description="Pseudouridine synthase RsuA/RluA-like" evidence="10">
    <location>
        <begin position="27"/>
        <end position="187"/>
    </location>
</feature>
<dbReference type="PANTHER" id="PTHR21600:SF56">
    <property type="entry name" value="TRNA PSEUDOURIDINE SYNTHASE C"/>
    <property type="match status" value="1"/>
</dbReference>
<dbReference type="GO" id="GO:0160149">
    <property type="term" value="F:tRNA pseudouridine(65) synthase activity"/>
    <property type="evidence" value="ECO:0007669"/>
    <property type="project" value="UniProtKB-EC"/>
</dbReference>
<evidence type="ECO:0000313" key="12">
    <source>
        <dbReference type="Proteomes" id="UP001333710"/>
    </source>
</evidence>
<keyword evidence="2" id="KW-0413">Isomerase</keyword>
<comment type="catalytic activity">
    <reaction evidence="3">
        <text>uridine(65) in tRNA = pseudouridine(65) in tRNA</text>
        <dbReference type="Rhea" id="RHEA:42536"/>
        <dbReference type="Rhea" id="RHEA-COMP:10103"/>
        <dbReference type="Rhea" id="RHEA-COMP:10104"/>
        <dbReference type="ChEBI" id="CHEBI:65314"/>
        <dbReference type="ChEBI" id="CHEBI:65315"/>
        <dbReference type="EC" id="5.4.99.26"/>
    </reaction>
</comment>
<dbReference type="KEGG" id="pmaw:MACH26_31450"/>
<evidence type="ECO:0000256" key="6">
    <source>
        <dbReference type="ARBA" id="ARBA00040675"/>
    </source>
</evidence>
<evidence type="ECO:0000256" key="5">
    <source>
        <dbReference type="ARBA" id="ARBA00038943"/>
    </source>
</evidence>
<dbReference type="Gene3D" id="3.30.2350.10">
    <property type="entry name" value="Pseudouridine synthase"/>
    <property type="match status" value="1"/>
</dbReference>
<dbReference type="InterPro" id="IPR006145">
    <property type="entry name" value="PsdUridine_synth_RsuA/RluA"/>
</dbReference>
<keyword evidence="1" id="KW-0819">tRNA processing</keyword>
<dbReference type="InterPro" id="IPR006224">
    <property type="entry name" value="PsdUridine_synth_RluA-like_CS"/>
</dbReference>
<sequence length="268" mass="31382">MCESNHIERLPELVIPEQLPVLYQDEHLVVIDKPAGLLVHRSMIDRHETRFAMQMVRDQIGQHVYPVHRLDKPTAGVLIFALDAETARLMSEQLENHQIEKRYLAIVRGHLNGQGEVNHPLKEKLDKIADKKARQNKPPQEAVSFYKSIQQIEIPVAVGKYPTARYSLVTLHPKTGRKHQLRRHMSHLRHPILGDVNYGDNKHNRFLRESCNFPGLALWSHQIKFKHPYSERIISLQCELPSRFVDLWQQWGLDNTTIKHLWSNWWPV</sequence>
<evidence type="ECO:0000256" key="4">
    <source>
        <dbReference type="ARBA" id="ARBA00037670"/>
    </source>
</evidence>
<dbReference type="EMBL" id="AP027272">
    <property type="protein sequence ID" value="BDX07624.1"/>
    <property type="molecule type" value="Genomic_DNA"/>
</dbReference>
<organism evidence="11 12">
    <name type="scientific">Planctobacterium marinum</name>
    <dbReference type="NCBI Taxonomy" id="1631968"/>
    <lineage>
        <taxon>Bacteria</taxon>
        <taxon>Pseudomonadati</taxon>
        <taxon>Pseudomonadota</taxon>
        <taxon>Gammaproteobacteria</taxon>
        <taxon>Alteromonadales</taxon>
        <taxon>Alteromonadaceae</taxon>
        <taxon>Planctobacterium</taxon>
    </lineage>
</organism>
<dbReference type="GO" id="GO:0000455">
    <property type="term" value="P:enzyme-directed rRNA pseudouridine synthesis"/>
    <property type="evidence" value="ECO:0007669"/>
    <property type="project" value="TreeGrafter"/>
</dbReference>
<dbReference type="InterPro" id="IPR050188">
    <property type="entry name" value="RluA_PseudoU_synthase"/>
</dbReference>
<dbReference type="NCBIfam" id="NF008321">
    <property type="entry name" value="PRK11112.1"/>
    <property type="match status" value="1"/>
</dbReference>
<dbReference type="Pfam" id="PF00849">
    <property type="entry name" value="PseudoU_synth_2"/>
    <property type="match status" value="1"/>
</dbReference>
<reference evidence="11" key="1">
    <citation type="submission" date="2023-01" db="EMBL/GenBank/DDBJ databases">
        <title>Complete genome sequence of Planctobacterium marinum strain Dej080120_11.</title>
        <authorList>
            <person name="Ueki S."/>
            <person name="Maruyama F."/>
        </authorList>
    </citation>
    <scope>NUCLEOTIDE SEQUENCE</scope>
    <source>
        <strain evidence="11">Dej080120_11</strain>
    </source>
</reference>
<evidence type="ECO:0000259" key="10">
    <source>
        <dbReference type="Pfam" id="PF00849"/>
    </source>
</evidence>
<name>A0AA48KTJ8_9ALTE</name>
<dbReference type="InterPro" id="IPR020103">
    <property type="entry name" value="PsdUridine_synth_cat_dom_sf"/>
</dbReference>
<evidence type="ECO:0000313" key="11">
    <source>
        <dbReference type="EMBL" id="BDX07624.1"/>
    </source>
</evidence>
<dbReference type="GO" id="GO:0003723">
    <property type="term" value="F:RNA binding"/>
    <property type="evidence" value="ECO:0007669"/>
    <property type="project" value="InterPro"/>
</dbReference>
<keyword evidence="12" id="KW-1185">Reference proteome</keyword>
<gene>
    <name evidence="11" type="primary">truC</name>
    <name evidence="11" type="ORF">MACH26_31450</name>
</gene>
<comment type="function">
    <text evidence="4">Responsible for synthesis of pseudouridine from uracil-65 in transfer RNAs.</text>
</comment>
<dbReference type="EC" id="5.4.99.26" evidence="5"/>
<evidence type="ECO:0000256" key="3">
    <source>
        <dbReference type="ARBA" id="ARBA00036607"/>
    </source>
</evidence>
<dbReference type="SUPFAM" id="SSF55120">
    <property type="entry name" value="Pseudouridine synthase"/>
    <property type="match status" value="1"/>
</dbReference>
<evidence type="ECO:0000256" key="2">
    <source>
        <dbReference type="ARBA" id="ARBA00023235"/>
    </source>
</evidence>
<dbReference type="PROSITE" id="PS01129">
    <property type="entry name" value="PSI_RLU"/>
    <property type="match status" value="1"/>
</dbReference>
<dbReference type="GO" id="GO:0008033">
    <property type="term" value="P:tRNA processing"/>
    <property type="evidence" value="ECO:0007669"/>
    <property type="project" value="UniProtKB-KW"/>
</dbReference>
<evidence type="ECO:0000256" key="8">
    <source>
        <dbReference type="ARBA" id="ARBA00041975"/>
    </source>
</evidence>
<evidence type="ECO:0000256" key="1">
    <source>
        <dbReference type="ARBA" id="ARBA00022694"/>
    </source>
</evidence>
<dbReference type="PANTHER" id="PTHR21600">
    <property type="entry name" value="MITOCHONDRIAL RNA PSEUDOURIDINE SYNTHASE"/>
    <property type="match status" value="1"/>
</dbReference>
<dbReference type="Proteomes" id="UP001333710">
    <property type="component" value="Chromosome"/>
</dbReference>
<dbReference type="AlphaFoldDB" id="A0AA48KTJ8"/>
<protein>
    <recommendedName>
        <fullName evidence="6">tRNA pseudouridine synthase C</fullName>
        <ecNumber evidence="5">5.4.99.26</ecNumber>
    </recommendedName>
    <alternativeName>
        <fullName evidence="8">tRNA pseudouridine(65) synthase</fullName>
    </alternativeName>
    <alternativeName>
        <fullName evidence="9">tRNA pseudouridylate synthase C</fullName>
    </alternativeName>
    <alternativeName>
        <fullName evidence="7">tRNA-uridine isomerase C</fullName>
    </alternativeName>
</protein>
<accession>A0AA48KTJ8</accession>
<proteinExistence type="predicted"/>
<dbReference type="RefSeq" id="WP_338293676.1">
    <property type="nucleotide sequence ID" value="NZ_AP027272.1"/>
</dbReference>